<proteinExistence type="predicted"/>
<dbReference type="EMBL" id="ML213599">
    <property type="protein sequence ID" value="TFK39424.1"/>
    <property type="molecule type" value="Genomic_DNA"/>
</dbReference>
<keyword evidence="2" id="KW-1185">Reference proteome</keyword>
<dbReference type="AlphaFoldDB" id="A0A5C3M241"/>
<gene>
    <name evidence="1" type="ORF">BDQ12DRAFT_681755</name>
</gene>
<reference evidence="1 2" key="1">
    <citation type="journal article" date="2019" name="Nat. Ecol. Evol.">
        <title>Megaphylogeny resolves global patterns of mushroom evolution.</title>
        <authorList>
            <person name="Varga T."/>
            <person name="Krizsan K."/>
            <person name="Foldi C."/>
            <person name="Dima B."/>
            <person name="Sanchez-Garcia M."/>
            <person name="Sanchez-Ramirez S."/>
            <person name="Szollosi G.J."/>
            <person name="Szarkandi J.G."/>
            <person name="Papp V."/>
            <person name="Albert L."/>
            <person name="Andreopoulos W."/>
            <person name="Angelini C."/>
            <person name="Antonin V."/>
            <person name="Barry K.W."/>
            <person name="Bougher N.L."/>
            <person name="Buchanan P."/>
            <person name="Buyck B."/>
            <person name="Bense V."/>
            <person name="Catcheside P."/>
            <person name="Chovatia M."/>
            <person name="Cooper J."/>
            <person name="Damon W."/>
            <person name="Desjardin D."/>
            <person name="Finy P."/>
            <person name="Geml J."/>
            <person name="Haridas S."/>
            <person name="Hughes K."/>
            <person name="Justo A."/>
            <person name="Karasinski D."/>
            <person name="Kautmanova I."/>
            <person name="Kiss B."/>
            <person name="Kocsube S."/>
            <person name="Kotiranta H."/>
            <person name="LaButti K.M."/>
            <person name="Lechner B.E."/>
            <person name="Liimatainen K."/>
            <person name="Lipzen A."/>
            <person name="Lukacs Z."/>
            <person name="Mihaltcheva S."/>
            <person name="Morgado L.N."/>
            <person name="Niskanen T."/>
            <person name="Noordeloos M.E."/>
            <person name="Ohm R.A."/>
            <person name="Ortiz-Santana B."/>
            <person name="Ovrebo C."/>
            <person name="Racz N."/>
            <person name="Riley R."/>
            <person name="Savchenko A."/>
            <person name="Shiryaev A."/>
            <person name="Soop K."/>
            <person name="Spirin V."/>
            <person name="Szebenyi C."/>
            <person name="Tomsovsky M."/>
            <person name="Tulloss R.E."/>
            <person name="Uehling J."/>
            <person name="Grigoriev I.V."/>
            <person name="Vagvolgyi C."/>
            <person name="Papp T."/>
            <person name="Martin F.M."/>
            <person name="Miettinen O."/>
            <person name="Hibbett D.S."/>
            <person name="Nagy L.G."/>
        </authorList>
    </citation>
    <scope>NUCLEOTIDE SEQUENCE [LARGE SCALE GENOMIC DNA]</scope>
    <source>
        <strain evidence="1 2">CBS 166.37</strain>
    </source>
</reference>
<sequence>MQLFEFIFYSTSVFQRLITQPTIAGYLMVSSQYTITLATSELKEMRSATYLTSTSIGQECREVK</sequence>
<name>A0A5C3M241_9AGAR</name>
<organism evidence="1 2">
    <name type="scientific">Crucibulum laeve</name>
    <dbReference type="NCBI Taxonomy" id="68775"/>
    <lineage>
        <taxon>Eukaryota</taxon>
        <taxon>Fungi</taxon>
        <taxon>Dikarya</taxon>
        <taxon>Basidiomycota</taxon>
        <taxon>Agaricomycotina</taxon>
        <taxon>Agaricomycetes</taxon>
        <taxon>Agaricomycetidae</taxon>
        <taxon>Agaricales</taxon>
        <taxon>Agaricineae</taxon>
        <taxon>Nidulariaceae</taxon>
        <taxon>Crucibulum</taxon>
    </lineage>
</organism>
<accession>A0A5C3M241</accession>
<protein>
    <submittedName>
        <fullName evidence="1">Uncharacterized protein</fullName>
    </submittedName>
</protein>
<evidence type="ECO:0000313" key="2">
    <source>
        <dbReference type="Proteomes" id="UP000308652"/>
    </source>
</evidence>
<dbReference type="Proteomes" id="UP000308652">
    <property type="component" value="Unassembled WGS sequence"/>
</dbReference>
<evidence type="ECO:0000313" key="1">
    <source>
        <dbReference type="EMBL" id="TFK39424.1"/>
    </source>
</evidence>